<keyword evidence="3" id="KW-0472">Membrane</keyword>
<keyword evidence="2" id="KW-0813">Transport</keyword>
<evidence type="ECO:0000259" key="7">
    <source>
        <dbReference type="Pfam" id="PF25954"/>
    </source>
</evidence>
<dbReference type="GO" id="GO:0016020">
    <property type="term" value="C:membrane"/>
    <property type="evidence" value="ECO:0007669"/>
    <property type="project" value="InterPro"/>
</dbReference>
<name>A0A0P7YMA3_9BACT</name>
<dbReference type="STRING" id="1305737.GCA_000526355_00657"/>
<dbReference type="NCBIfam" id="TIGR01730">
    <property type="entry name" value="RND_mfp"/>
    <property type="match status" value="1"/>
</dbReference>
<feature type="domain" description="CzcB-like C-terminal circularly permuted SH3-like" evidence="8">
    <location>
        <begin position="337"/>
        <end position="398"/>
    </location>
</feature>
<gene>
    <name evidence="9" type="primary">cusB</name>
    <name evidence="9" type="ORF">HLUCCX10_01290</name>
</gene>
<dbReference type="GO" id="GO:0030288">
    <property type="term" value="C:outer membrane-bounded periplasmic space"/>
    <property type="evidence" value="ECO:0007669"/>
    <property type="project" value="TreeGrafter"/>
</dbReference>
<evidence type="ECO:0000313" key="10">
    <source>
        <dbReference type="Proteomes" id="UP000050421"/>
    </source>
</evidence>
<dbReference type="InterPro" id="IPR006143">
    <property type="entry name" value="RND_pump_MFP"/>
</dbReference>
<feature type="domain" description="Heavy metal binding" evidence="4">
    <location>
        <begin position="50"/>
        <end position="76"/>
    </location>
</feature>
<dbReference type="GO" id="GO:0015679">
    <property type="term" value="P:plasma membrane copper ion transport"/>
    <property type="evidence" value="ECO:0007669"/>
    <property type="project" value="TreeGrafter"/>
</dbReference>
<dbReference type="InterPro" id="IPR045800">
    <property type="entry name" value="HMBD"/>
</dbReference>
<accession>A0A0P7YMA3</accession>
<keyword evidence="3" id="KW-0812">Transmembrane</keyword>
<comment type="similarity">
    <text evidence="1">Belongs to the membrane fusion protein (MFP) (TC 8.A.1) family.</text>
</comment>
<evidence type="ECO:0000259" key="8">
    <source>
        <dbReference type="Pfam" id="PF25975"/>
    </source>
</evidence>
<dbReference type="EMBL" id="LJXT01000004">
    <property type="protein sequence ID" value="KPQ19933.1"/>
    <property type="molecule type" value="Genomic_DNA"/>
</dbReference>
<dbReference type="Gene3D" id="2.40.30.170">
    <property type="match status" value="1"/>
</dbReference>
<dbReference type="eggNOG" id="COG0845">
    <property type="taxonomic scope" value="Bacteria"/>
</dbReference>
<feature type="domain" description="CusB-like barrel-sandwich hybrid" evidence="6">
    <location>
        <begin position="129"/>
        <end position="246"/>
    </location>
</feature>
<reference evidence="9 10" key="1">
    <citation type="submission" date="2015-09" db="EMBL/GenBank/DDBJ databases">
        <title>Identification and resolution of microdiversity through metagenomic sequencing of parallel consortia.</title>
        <authorList>
            <person name="Nelson W.C."/>
            <person name="Romine M.F."/>
            <person name="Lindemann S.R."/>
        </authorList>
    </citation>
    <scope>NUCLEOTIDE SEQUENCE [LARGE SCALE GENOMIC DNA]</scope>
    <source>
        <strain evidence="9">HL-49</strain>
    </source>
</reference>
<feature type="domain" description="CusB-like beta-barrel" evidence="7">
    <location>
        <begin position="251"/>
        <end position="326"/>
    </location>
</feature>
<dbReference type="GO" id="GO:0046914">
    <property type="term" value="F:transition metal ion binding"/>
    <property type="evidence" value="ECO:0007669"/>
    <property type="project" value="TreeGrafter"/>
</dbReference>
<dbReference type="Proteomes" id="UP000050421">
    <property type="component" value="Unassembled WGS sequence"/>
</dbReference>
<evidence type="ECO:0000259" key="6">
    <source>
        <dbReference type="Pfam" id="PF25919"/>
    </source>
</evidence>
<feature type="domain" description="CusB-like three alpha-helical bundle" evidence="5">
    <location>
        <begin position="164"/>
        <end position="213"/>
    </location>
</feature>
<dbReference type="GO" id="GO:0060003">
    <property type="term" value="P:copper ion export"/>
    <property type="evidence" value="ECO:0007669"/>
    <property type="project" value="TreeGrafter"/>
</dbReference>
<dbReference type="Gene3D" id="6.10.140.730">
    <property type="match status" value="1"/>
</dbReference>
<dbReference type="Pfam" id="PF25919">
    <property type="entry name" value="BSH_CusB"/>
    <property type="match status" value="1"/>
</dbReference>
<evidence type="ECO:0000256" key="1">
    <source>
        <dbReference type="ARBA" id="ARBA00009477"/>
    </source>
</evidence>
<evidence type="ECO:0000256" key="3">
    <source>
        <dbReference type="SAM" id="Phobius"/>
    </source>
</evidence>
<dbReference type="InterPro" id="IPR051909">
    <property type="entry name" value="MFP_Cation_Efflux"/>
</dbReference>
<proteinExistence type="inferred from homology"/>
<evidence type="ECO:0000259" key="5">
    <source>
        <dbReference type="Pfam" id="PF25869"/>
    </source>
</evidence>
<dbReference type="Gene3D" id="2.40.420.20">
    <property type="match status" value="1"/>
</dbReference>
<dbReference type="OrthoDB" id="9806939at2"/>
<sequence length="563" mass="62339">MATILKNKYALGLLILILGISIGWIISPTNETGDHSQHLHGTVEGVPQIWTCSMHPQVQLTEPGDCPLCGMELIPADSQEDESEDSPVLKMTESSLALAQIQTIQVGSSSGKGTLELTGKIQADERETASITAKFPGRIEKLHVTFTGEKVIKGQKLASIYSAELLSAQQELLEASKIKNDFPEIYQAAKQKLRLWKLSDEQITSVEKAGTVQEQFDVFAEHSGIVMGRNVAVGDYINTGQSLFQIVNLEKVWVILDAYESDLGQIQIGMPIDFSVAGIPNSEFTSKVSYVDPVINPETRVAAIRAEVPNSQGKLLPEMFVKAEISKWDTSKERLLIPRTAVLWSGKRSVVYVKVPNQSSAGFEMREVEIGALQGDNYPVLSGLENGEEIVVNGAFTIDAASQLADKPSLMNRASTNQIEVSEDFSKGFSQLADYYFELKNQLASDQWKGNNKIWTGIRNSLKLMENEEKTTIQPSVWLDVLNDLEKSNGIKEARVNFNSFSKLMLEANETYGLTNRTVYKDYCPMAFGDEGAYWLSEKKEILNPYFGSSMLTCGEVKATYRN</sequence>
<feature type="transmembrane region" description="Helical" evidence="3">
    <location>
        <begin position="9"/>
        <end position="27"/>
    </location>
</feature>
<dbReference type="SUPFAM" id="SSF111369">
    <property type="entry name" value="HlyD-like secretion proteins"/>
    <property type="match status" value="1"/>
</dbReference>
<evidence type="ECO:0000313" key="9">
    <source>
        <dbReference type="EMBL" id="KPQ19933.1"/>
    </source>
</evidence>
<dbReference type="Pfam" id="PF19335">
    <property type="entry name" value="HMBD"/>
    <property type="match status" value="1"/>
</dbReference>
<keyword evidence="3" id="KW-1133">Transmembrane helix</keyword>
<evidence type="ECO:0000259" key="4">
    <source>
        <dbReference type="Pfam" id="PF19335"/>
    </source>
</evidence>
<comment type="caution">
    <text evidence="9">The sequence shown here is derived from an EMBL/GenBank/DDBJ whole genome shotgun (WGS) entry which is preliminary data.</text>
</comment>
<dbReference type="InterPro" id="IPR058792">
    <property type="entry name" value="Beta-barrel_RND_2"/>
</dbReference>
<dbReference type="GO" id="GO:0022857">
    <property type="term" value="F:transmembrane transporter activity"/>
    <property type="evidence" value="ECO:0007669"/>
    <property type="project" value="InterPro"/>
</dbReference>
<dbReference type="PANTHER" id="PTHR30097:SF15">
    <property type="entry name" value="CATION EFFLUX SYSTEM PROTEIN CUSB"/>
    <property type="match status" value="1"/>
</dbReference>
<protein>
    <submittedName>
        <fullName evidence="9">Cu(I)/Ag(I)efflux system MFP component CusB</fullName>
    </submittedName>
</protein>
<dbReference type="Pfam" id="PF25869">
    <property type="entry name" value="3HB_CusB"/>
    <property type="match status" value="1"/>
</dbReference>
<dbReference type="FunFam" id="2.40.30.170:FF:000010">
    <property type="entry name" value="Efflux RND transporter periplasmic adaptor subunit"/>
    <property type="match status" value="1"/>
</dbReference>
<organism evidence="9 10">
    <name type="scientific">Algoriphagus marincola HL-49</name>
    <dbReference type="NCBI Taxonomy" id="1305737"/>
    <lineage>
        <taxon>Bacteria</taxon>
        <taxon>Pseudomonadati</taxon>
        <taxon>Bacteroidota</taxon>
        <taxon>Cytophagia</taxon>
        <taxon>Cytophagales</taxon>
        <taxon>Cyclobacteriaceae</taxon>
        <taxon>Algoriphagus</taxon>
    </lineage>
</organism>
<dbReference type="PANTHER" id="PTHR30097">
    <property type="entry name" value="CATION EFFLUX SYSTEM PROTEIN CUSB"/>
    <property type="match status" value="1"/>
</dbReference>
<dbReference type="InterPro" id="IPR058790">
    <property type="entry name" value="BSH_CusB"/>
</dbReference>
<dbReference type="AlphaFoldDB" id="A0A0P7YMA3"/>
<evidence type="ECO:0000256" key="2">
    <source>
        <dbReference type="ARBA" id="ARBA00022448"/>
    </source>
</evidence>
<dbReference type="InterPro" id="IPR058649">
    <property type="entry name" value="CzcB_C"/>
</dbReference>
<dbReference type="Pfam" id="PF25975">
    <property type="entry name" value="CzcB_C"/>
    <property type="match status" value="1"/>
</dbReference>
<dbReference type="InterPro" id="IPR058791">
    <property type="entry name" value="3HB_CusB"/>
</dbReference>
<dbReference type="Pfam" id="PF25954">
    <property type="entry name" value="Beta-barrel_RND_2"/>
    <property type="match status" value="1"/>
</dbReference>
<dbReference type="PATRIC" id="fig|1305737.6.peg.850"/>